<evidence type="ECO:0000256" key="2">
    <source>
        <dbReference type="ARBA" id="ARBA00022617"/>
    </source>
</evidence>
<keyword evidence="8" id="KW-1185">Reference proteome</keyword>
<dbReference type="Pfam" id="PF01322">
    <property type="entry name" value="Cytochrom_C_2"/>
    <property type="match status" value="1"/>
</dbReference>
<dbReference type="RefSeq" id="WP_285672499.1">
    <property type="nucleotide sequence ID" value="NZ_BSYI01000023.1"/>
</dbReference>
<dbReference type="Proteomes" id="UP001239909">
    <property type="component" value="Unassembled WGS sequence"/>
</dbReference>
<keyword evidence="2" id="KW-0349">Heme</keyword>
<dbReference type="Gene3D" id="1.20.120.10">
    <property type="entry name" value="Cytochrome c/b562"/>
    <property type="match status" value="1"/>
</dbReference>
<dbReference type="EMBL" id="BSYI01000023">
    <property type="protein sequence ID" value="GMG83708.1"/>
    <property type="molecule type" value="Genomic_DNA"/>
</dbReference>
<evidence type="ECO:0000313" key="8">
    <source>
        <dbReference type="Proteomes" id="UP001239909"/>
    </source>
</evidence>
<sequence length="154" mass="16147">MRAALIAALAALPLAFPVAAGADAIDDAIKARQAFFTLLGANTGALAAMAKGEVEYNADAAVLHAGNLGLLQGYQLLPHFPEGSSKEDRKGKTRALPEIWTDLAGFEEKFEVFQAAVAVMEVEAGKGRAELGGALQRLGGSCKGCHDDYRAKDF</sequence>
<evidence type="ECO:0000256" key="3">
    <source>
        <dbReference type="ARBA" id="ARBA00022723"/>
    </source>
</evidence>
<feature type="chain" id="PRO_5046770551" evidence="6">
    <location>
        <begin position="23"/>
        <end position="154"/>
    </location>
</feature>
<proteinExistence type="predicted"/>
<evidence type="ECO:0000256" key="4">
    <source>
        <dbReference type="ARBA" id="ARBA00022982"/>
    </source>
</evidence>
<protein>
    <submittedName>
        <fullName evidence="7">Cytochrome c</fullName>
    </submittedName>
</protein>
<dbReference type="InterPro" id="IPR002321">
    <property type="entry name" value="Cyt_c_II"/>
</dbReference>
<evidence type="ECO:0000313" key="7">
    <source>
        <dbReference type="EMBL" id="GMG83708.1"/>
    </source>
</evidence>
<reference evidence="7 8" key="1">
    <citation type="submission" date="2023-04" db="EMBL/GenBank/DDBJ databases">
        <title>Marinoamorphus aggregata gen. nov., sp. Nov., isolate from tissue of brittle star Ophioplocus japonicus.</title>
        <authorList>
            <person name="Kawano K."/>
            <person name="Sawayama S."/>
            <person name="Nakagawa S."/>
        </authorList>
    </citation>
    <scope>NUCLEOTIDE SEQUENCE [LARGE SCALE GENOMIC DNA]</scope>
    <source>
        <strain evidence="7 8">NKW23</strain>
    </source>
</reference>
<comment type="caution">
    <text evidence="7">The sequence shown here is derived from an EMBL/GenBank/DDBJ whole genome shotgun (WGS) entry which is preliminary data.</text>
</comment>
<keyword evidence="3" id="KW-0479">Metal-binding</keyword>
<evidence type="ECO:0000256" key="1">
    <source>
        <dbReference type="ARBA" id="ARBA00022448"/>
    </source>
</evidence>
<dbReference type="PIRSF" id="PIRSF000027">
    <property type="entry name" value="Cytc_c_prime"/>
    <property type="match status" value="1"/>
</dbReference>
<dbReference type="PROSITE" id="PS51009">
    <property type="entry name" value="CYTCII"/>
    <property type="match status" value="1"/>
</dbReference>
<keyword evidence="1" id="KW-0813">Transport</keyword>
<dbReference type="InterPro" id="IPR010980">
    <property type="entry name" value="Cyt_c/b562"/>
</dbReference>
<gene>
    <name evidence="7" type="ORF">LNKW23_29210</name>
</gene>
<evidence type="ECO:0000256" key="6">
    <source>
        <dbReference type="SAM" id="SignalP"/>
    </source>
</evidence>
<keyword evidence="5" id="KW-0408">Iron</keyword>
<name>A0ABQ6LQY8_9RHOB</name>
<feature type="signal peptide" evidence="6">
    <location>
        <begin position="1"/>
        <end position="22"/>
    </location>
</feature>
<dbReference type="SUPFAM" id="SSF47175">
    <property type="entry name" value="Cytochromes"/>
    <property type="match status" value="1"/>
</dbReference>
<accession>A0ABQ6LQY8</accession>
<keyword evidence="6" id="KW-0732">Signal</keyword>
<keyword evidence="4" id="KW-0249">Electron transport</keyword>
<evidence type="ECO:0000256" key="5">
    <source>
        <dbReference type="ARBA" id="ARBA00023004"/>
    </source>
</evidence>
<organism evidence="7 8">
    <name type="scientific">Paralimibaculum aggregatum</name>
    <dbReference type="NCBI Taxonomy" id="3036245"/>
    <lineage>
        <taxon>Bacteria</taxon>
        <taxon>Pseudomonadati</taxon>
        <taxon>Pseudomonadota</taxon>
        <taxon>Alphaproteobacteria</taxon>
        <taxon>Rhodobacterales</taxon>
        <taxon>Paracoccaceae</taxon>
        <taxon>Paralimibaculum</taxon>
    </lineage>
</organism>
<dbReference type="InterPro" id="IPR012127">
    <property type="entry name" value="Cyt_c_prime"/>
</dbReference>